<dbReference type="EMBL" id="JTHE02000002">
    <property type="protein sequence ID" value="NEV65673.1"/>
    <property type="molecule type" value="Genomic_DNA"/>
</dbReference>
<proteinExistence type="inferred from homology"/>
<feature type="domain" description="Isopropylmalate dehydrogenase-like" evidence="3">
    <location>
        <begin position="9"/>
        <end position="349"/>
    </location>
</feature>
<sequence>MSAQPSPPAIVVMHGDQTGEELLTEALRVLQPAVIRQPLQFIDYDLSLENRRATKNDVVRESAAAACKTGLSLKAATITPEISGDVGSPNAILREELGASVILRTGRRIPQVRPIGGVYAPITIVRMAVDDAYGAQEWRETTEAGDEIAWRTSKISRSICRTVAEFTFAHAQRTGAKVFGGPKFTVSATYEGMFKEELDAAAQRFPEVAYQPLLIDATFALLLQNSGEALVIPALNRDGDLLSDMVLQMYGSIAGSESLVMGFDAATLQVKTVMAEAPHGTAPALYGKNIANPMAMILAGAALLTYVKTPLADRASRSIYESVFEALHEGKATPDLGGALTTSDFTDEVIRKVKTKLEVWSTLESGS</sequence>
<dbReference type="Pfam" id="PF00180">
    <property type="entry name" value="Iso_dh"/>
    <property type="match status" value="1"/>
</dbReference>
<organism evidence="4">
    <name type="scientific">Lyngbya confervoides BDU141951</name>
    <dbReference type="NCBI Taxonomy" id="1574623"/>
    <lineage>
        <taxon>Bacteria</taxon>
        <taxon>Bacillati</taxon>
        <taxon>Cyanobacteriota</taxon>
        <taxon>Cyanophyceae</taxon>
        <taxon>Oscillatoriophycideae</taxon>
        <taxon>Oscillatoriales</taxon>
        <taxon>Microcoleaceae</taxon>
        <taxon>Lyngbya</taxon>
    </lineage>
</organism>
<evidence type="ECO:0000256" key="2">
    <source>
        <dbReference type="ARBA" id="ARBA00023002"/>
    </source>
</evidence>
<dbReference type="GO" id="GO:0006102">
    <property type="term" value="P:isocitrate metabolic process"/>
    <property type="evidence" value="ECO:0007669"/>
    <property type="project" value="TreeGrafter"/>
</dbReference>
<comment type="similarity">
    <text evidence="1">Belongs to the isocitrate and isopropylmalate dehydrogenases family.</text>
</comment>
<dbReference type="SUPFAM" id="SSF53659">
    <property type="entry name" value="Isocitrate/Isopropylmalate dehydrogenase-like"/>
    <property type="match status" value="1"/>
</dbReference>
<dbReference type="Gene3D" id="3.40.718.10">
    <property type="entry name" value="Isopropylmalate Dehydrogenase"/>
    <property type="match status" value="1"/>
</dbReference>
<dbReference type="AlphaFoldDB" id="A0A0C1UX17"/>
<keyword evidence="2" id="KW-0560">Oxidoreductase</keyword>
<reference evidence="4" key="3">
    <citation type="submission" date="2020-02" db="EMBL/GenBank/DDBJ databases">
        <authorList>
            <person name="Sarangi A.N."/>
            <person name="Ghosh S."/>
            <person name="Mukherjee M."/>
            <person name="Tripathy S."/>
        </authorList>
    </citation>
    <scope>NUCLEOTIDE SEQUENCE</scope>
    <source>
        <strain evidence="4">BDU141951</strain>
    </source>
</reference>
<reference evidence="4" key="2">
    <citation type="journal article" date="2015" name="Genome Announc.">
        <title>Draft Genome Sequence of Filamentous Marine Cyanobacterium Lyngbya confervoides Strain BDU141951.</title>
        <authorList>
            <person name="Chandrababunaidu M.M."/>
            <person name="Sen D."/>
            <person name="Tripathy S."/>
        </authorList>
    </citation>
    <scope>NUCLEOTIDE SEQUENCE</scope>
    <source>
        <strain evidence="4">BDU141951</strain>
    </source>
</reference>
<comment type="caution">
    <text evidence="4">The sequence shown here is derived from an EMBL/GenBank/DDBJ whole genome shotgun (WGS) entry which is preliminary data.</text>
</comment>
<evidence type="ECO:0000256" key="1">
    <source>
        <dbReference type="ARBA" id="ARBA00007769"/>
    </source>
</evidence>
<dbReference type="GO" id="GO:0004449">
    <property type="term" value="F:isocitrate dehydrogenase (NAD+) activity"/>
    <property type="evidence" value="ECO:0007669"/>
    <property type="project" value="TreeGrafter"/>
</dbReference>
<reference evidence="4" key="1">
    <citation type="submission" date="2014-11" db="EMBL/GenBank/DDBJ databases">
        <authorList>
            <person name="Malar M.C."/>
            <person name="Sen D."/>
            <person name="Tripathy S."/>
        </authorList>
    </citation>
    <scope>NUCLEOTIDE SEQUENCE</scope>
    <source>
        <strain evidence="4">BDU141951</strain>
    </source>
</reference>
<protein>
    <submittedName>
        <fullName evidence="4">Isocitrate dehydrogenase</fullName>
    </submittedName>
</protein>
<dbReference type="SMART" id="SM01329">
    <property type="entry name" value="Iso_dh"/>
    <property type="match status" value="1"/>
</dbReference>
<name>A0A0C1UX17_9CYAN</name>
<accession>A0A0C1UX17</accession>
<dbReference type="PANTHER" id="PTHR11835:SF34">
    <property type="entry name" value="ISOCITRATE DEHYDROGENASE [NAD] SUBUNIT ALPHA, MITOCHONDRIAL"/>
    <property type="match status" value="1"/>
</dbReference>
<dbReference type="GO" id="GO:0006099">
    <property type="term" value="P:tricarboxylic acid cycle"/>
    <property type="evidence" value="ECO:0007669"/>
    <property type="project" value="TreeGrafter"/>
</dbReference>
<evidence type="ECO:0000259" key="3">
    <source>
        <dbReference type="SMART" id="SM01329"/>
    </source>
</evidence>
<dbReference type="PANTHER" id="PTHR11835">
    <property type="entry name" value="DECARBOXYLATING DEHYDROGENASES-ISOCITRATE, ISOPROPYLMALATE, TARTRATE"/>
    <property type="match status" value="1"/>
</dbReference>
<dbReference type="InterPro" id="IPR024084">
    <property type="entry name" value="IsoPropMal-DH-like_dom"/>
</dbReference>
<evidence type="ECO:0000313" key="4">
    <source>
        <dbReference type="EMBL" id="NEV65673.1"/>
    </source>
</evidence>
<gene>
    <name evidence="4" type="ORF">QQ91_000895</name>
</gene>